<evidence type="ECO:0000313" key="38">
    <source>
        <dbReference type="EMBL" id="ARM19740.1"/>
    </source>
</evidence>
<keyword evidence="10" id="KW-0167">Capsid protein</keyword>
<keyword evidence="19" id="KW-0788">Thiol protease</keyword>
<accession>A0A1W6GVB0</accession>
<evidence type="ECO:0000256" key="19">
    <source>
        <dbReference type="ARBA" id="ARBA00022807"/>
    </source>
</evidence>
<dbReference type="GO" id="GO:0003677">
    <property type="term" value="F:DNA binding"/>
    <property type="evidence" value="ECO:0007669"/>
    <property type="project" value="InterPro"/>
</dbReference>
<keyword evidence="11" id="KW-0945">Host-virus interaction</keyword>
<evidence type="ECO:0000256" key="32">
    <source>
        <dbReference type="SAM" id="Phobius"/>
    </source>
</evidence>
<evidence type="ECO:0000256" key="21">
    <source>
        <dbReference type="ARBA" id="ARBA00022844"/>
    </source>
</evidence>
<evidence type="ECO:0000256" key="6">
    <source>
        <dbReference type="ARBA" id="ARBA00022488"/>
    </source>
</evidence>
<dbReference type="SUPFAM" id="SSF50494">
    <property type="entry name" value="Trypsin-like serine proteases"/>
    <property type="match status" value="1"/>
</dbReference>
<dbReference type="PROSITE" id="PS51192">
    <property type="entry name" value="HELICASE_ATP_BIND_1"/>
    <property type="match status" value="1"/>
</dbReference>
<comment type="function">
    <text evidence="30">Mediates the cap-independent, EIF4E-dependent translation of viral genomic RNAs. Binds to the cap-binding site of host EIF4E and thus interferes with the host EIF4E-dependent mRNA export and translation. VPg-RNA directly binds EIF4E and is a template for transcription. Also forms trimeric complexes with EIF4E-EIF4G, which are templates for translation.</text>
</comment>
<evidence type="ECO:0000256" key="1">
    <source>
        <dbReference type="ARBA" id="ARBA00000785"/>
    </source>
</evidence>
<evidence type="ECO:0000256" key="13">
    <source>
        <dbReference type="ARBA" id="ARBA00022670"/>
    </source>
</evidence>
<dbReference type="GO" id="GO:0052170">
    <property type="term" value="P:symbiont-mediated suppression of host innate immune response"/>
    <property type="evidence" value="ECO:0007669"/>
    <property type="project" value="UniProtKB-KW"/>
</dbReference>
<keyword evidence="5" id="KW-0696">RNA-directed RNA polymerase</keyword>
<dbReference type="InterPro" id="IPR014001">
    <property type="entry name" value="Helicase_ATP-bd"/>
</dbReference>
<dbReference type="InterPro" id="IPR001205">
    <property type="entry name" value="RNA-dir_pol_C"/>
</dbReference>
<evidence type="ECO:0000256" key="17">
    <source>
        <dbReference type="ARBA" id="ARBA00022801"/>
    </source>
</evidence>
<keyword evidence="15" id="KW-0548">Nucleotidyltransferase</keyword>
<evidence type="ECO:0000256" key="2">
    <source>
        <dbReference type="ARBA" id="ARBA00001848"/>
    </source>
</evidence>
<evidence type="ECO:0000256" key="30">
    <source>
        <dbReference type="ARBA" id="ARBA00045403"/>
    </source>
</evidence>
<dbReference type="GO" id="GO:0039694">
    <property type="term" value="P:viral RNA genome replication"/>
    <property type="evidence" value="ECO:0007669"/>
    <property type="project" value="InterPro"/>
</dbReference>
<dbReference type="Pfam" id="PF04851">
    <property type="entry name" value="ResIII"/>
    <property type="match status" value="1"/>
</dbReference>
<organism evidence="38">
    <name type="scientific">Bellflower veinal mottle virus</name>
    <dbReference type="NCBI Taxonomy" id="1982660"/>
    <lineage>
        <taxon>Viruses</taxon>
        <taxon>Riboviria</taxon>
        <taxon>Orthornavirae</taxon>
        <taxon>Pisuviricota</taxon>
        <taxon>Stelpaviricetes</taxon>
        <taxon>Patatavirales</taxon>
        <taxon>Potyviridae</taxon>
        <taxon>Bevemovirus</taxon>
        <taxon>Bevemovirus campanulae</taxon>
    </lineage>
</organism>
<evidence type="ECO:0000259" key="35">
    <source>
        <dbReference type="PROSITE" id="PS51194"/>
    </source>
</evidence>
<feature type="domain" description="Helicase C-terminal" evidence="35">
    <location>
        <begin position="822"/>
        <end position="1004"/>
    </location>
</feature>
<dbReference type="GO" id="GO:0006508">
    <property type="term" value="P:proteolysis"/>
    <property type="evidence" value="ECO:0007669"/>
    <property type="project" value="UniProtKB-KW"/>
</dbReference>
<dbReference type="PANTHER" id="PTHR18934">
    <property type="entry name" value="ATP-DEPENDENT RNA HELICASE"/>
    <property type="match status" value="1"/>
</dbReference>
<keyword evidence="23" id="KW-0899">Viral immunoevasion</keyword>
<dbReference type="Pfam" id="PF08440">
    <property type="entry name" value="Poty_PP"/>
    <property type="match status" value="1"/>
</dbReference>
<comment type="catalytic activity">
    <reaction evidence="1">
        <text>Hydrolyzes glutaminyl bonds, and activity is further restricted by preferences for the amino acids in P6 - P1' that vary with the species of potyvirus, e.g. Glu-Xaa-Xaa-Tyr-Xaa-Gln-|-(Ser or Gly) for the enzyme from tobacco etch virus. The natural substrate is the viral polyprotein, but other proteins and oligopeptides containing the appropriate consensus sequence are also cleaved.</text>
        <dbReference type="EC" id="3.4.22.44"/>
    </reaction>
</comment>
<comment type="function">
    <text evidence="28">Indispensable for virus replication.</text>
</comment>
<dbReference type="Gene3D" id="3.40.50.300">
    <property type="entry name" value="P-loop containing nucleotide triphosphate hydrolases"/>
    <property type="match status" value="2"/>
</dbReference>
<dbReference type="SMART" id="SM00490">
    <property type="entry name" value="HELICc"/>
    <property type="match status" value="1"/>
</dbReference>
<sequence>MDPLFLKRFNMDGGKLQICAPISDALKAAYNNHGVDIKSSYAVTAPCGTVISVENSTNEVLKDFVEAGMKFNDDVAGECPKGQCNEASKGRSSWFLNCSPTLAVGGRSATFIMPMSPRRVFSSGYCYLNLAVAMSPYIFDEDAIKFAEFLHDLPIVLGKWPAMVKVARSFAWLLQHMPYLCDRHIPHISINHNLNAAHVSDQRGPMIGCHILNAYTLKDFVLTGMDTLNANTMLGGMDALTSAYQSLDKAIMQANKSFQPWLTFYRMICADSMLAATLIMSPATLQKLESWFEDDEGFRRVVATLETTVSDALLRMVIIKRAIHGVKMHFRTDNVERSTNELHRAIIAYIDSQDDQSAKDLGDAARRFETMALEKKMQFVYLESSIAHCSDYRWRRERGFSYISCGESLCTLLLSKLGSCIPAIQLQEQRERLPEFIRAARYTWVTIYWFVQAASLMLLGWFSIKNFMLFLLRAVTKYYLGHHYAHHIWTLLISTIALLVSAWTYMKATKPTQLQATTNEKKVTGLIAFIVLAVHIFDADLAIMLSSSLHTISRTASMLTDETRNILPRIINGTVLQGDIGEIMELDVEIDPEIAQHEELRTKHKTFQAWIDEKVCSLEQYTRELQYGGSSVHFVVHSSNHDDISDDMLATKREWNSVVGGTGSGKSTRIPVHYYNKLQKAIGRQHKILICEPSRATTANVAMGITHFFGQQVYYKHRTREQVGHMGIQVMTYGSALMRSLRDPHFIMQFDAIFFDEAHFVSAHALTLESLSKQYPEVRKFYMSATPRVGVTPHQAKGRFNTEVREVENTDPNFWLKEQGTGSRYDVTSLGPVILCFVQGKRQADTLASKVNASGKIQFKGISLHSDNFDNNYNLVVKATNEGEECMIFCTNILETGVTLNADCVVDFGFTMRPSLSVAEKRCLLTSSRVTQHERLQRIGRVGRVKDGVALTCGKCLPGRPPISPDVVYEAALYAFLYDLDLYADSTLDTNYLGNITRQQAEVMLNFDIPMYVLRDLVDKDGSMQPIMVSLLKNHVVGDTQITTRDVRVSADKWASWPNAHDLIMLCLRGSEDEEMMKLAKEKIPFCAYQLLDVDLKSFTECCAKYEPYRAFQTITAKSMNKKVLLRVDPENINICHSVASALLKQQNDVLSSLLNMQTACRDSKLLSCFRQTRRFMSDHQNRIEATKRNVSKIRDHLAKLERYDTFVRDKEINGEFSHADFGSVFDHMSLQMRGEANNNEVRKILQLEDNAQVNVSDLFIHNGDKIAIGLLATTGAYILGQIYAMLRTTETITASSLEGKGKPIRNRDKRSEARAVNESFNFIERMRAESETQTVKKRRDKGKQQSDAVSRLLTKTNPFVNFYDIADADVETAIFSTLKGKVIHETATPVSDVKRLDLISTNVDGDGEPINLSDEDDLMCYITLKDGRDVMVRLDRHRSRQLTRTGGLMGYPNRDGEFRQVGTTKIEMKGPIPFTNISTKCVNMVGLIYANGRPVMNCVLYGDFIVCPAHIKLVGPELKFRFQHATCTFVVDEYMAFTQCDLILIKRPREIAPVAVIAKCGVLTEPSYVQLAYRNQQNLDGTLSASDICTPFDNGRWTYTISTKKGMCGAAVIELKTGKFVGIHVSANEVIRRNFMEPISESMVQVLQKKEDFIPSRDWTFTSTECGYMPGEISGLQANYQWDLEFDDSRYTIGNMNETASAWGFIKNHHQVEPCSESLNLSLHGGFEMLGKSVSHLCSKHKIVGLSPYWQEFKQLCPDLVEGIEELEDQYAPSALNRDAYYKDISKYNRDLACKCDIQRLEKAREMVAHDLKVAGMRPTRVMDAEEVLGDLDVSTAAGALYACKKKVVFAGWDDEMLINFATLCKSKLISGENVGVWNGSLKDELRPIEKVVANKTRVFTAAPITTLVGAKFFVDDFNKQFYTTHLKARHTVGINPWEGGWNRLADFLGGSQMPLYVSGDGSRFDSSIDPLLFDQVLKLRLQFSDQSDDIKQALKHLYHEIVYTPILLENGHIVMKKVGNNSGQPSTVVDNTLVLMMCFYYCALAVSDDPSWIRNNFLFVCNGDDQKCAMTQEFIDAGGLNFENQLRQCGLNYEFDEPTTNIAEYPYMSLTMVPQGNGVFGFILNPERIVAINQWMPKKGILGVAQRAFAAMLHSYNDKWLFAIMHSYLYWLLLSYEQELLWAIEQTGESVSYIPPYAVHVMHYGGTVLQIDTDDEGKAKDTNNKKDTGKGIEGSGTQAELLGGIQTWVLPNLNKFERSSGFRKIGGRFVTTKQAIKSIPRDVRSLMRNDVATDNQFMAWETEVRDEYSVANDEAWQTLLMAWALFCAHNGTTNKFRHTDVMPMPTGQGTTTDVQIGGFVKASQQVGLRKIMRKLSRETSQMLNELGEMTKWGMGHGIHDNWMIPYAFDFYLEDEYTPPPVHDRLAAAKHAALGAGEVDAMLMEKKHHDLQTIVRPRTAQTERFRAPEV</sequence>
<keyword evidence="14" id="KW-0808">Transferase</keyword>
<evidence type="ECO:0000256" key="26">
    <source>
        <dbReference type="ARBA" id="ARBA00029405"/>
    </source>
</evidence>
<dbReference type="InterPro" id="IPR031159">
    <property type="entry name" value="HC_PRO_CPD_dom"/>
</dbReference>
<proteinExistence type="predicted"/>
<feature type="active site" description="For helper component proteinase activity" evidence="31">
    <location>
        <position position="198"/>
    </location>
</feature>
<keyword evidence="39" id="KW-1185">Reference proteome</keyword>
<dbReference type="RefSeq" id="YP_009508455.1">
    <property type="nucleotide sequence ID" value="NC_039002.1"/>
</dbReference>
<feature type="transmembrane region" description="Helical" evidence="32">
    <location>
        <begin position="442"/>
        <end position="464"/>
    </location>
</feature>
<evidence type="ECO:0000256" key="27">
    <source>
        <dbReference type="ARBA" id="ARBA00029422"/>
    </source>
</evidence>
<reference evidence="38" key="1">
    <citation type="journal article" date="2017" name="Arch. Virol.">
        <title>The complete genome sequence of a novel virus, bellflower veinal mottle virus, suggests the existence of a new genus within the family Potyviridae.</title>
        <authorList>
            <person name="Seo J.K."/>
            <person name="Kwak H.R."/>
            <person name="Kim M.K."/>
            <person name="Kim J.S."/>
            <person name="Choi H.S."/>
        </authorList>
    </citation>
    <scope>NUCLEOTIDE SEQUENCE [LARGE SCALE GENOMIC DNA]</scope>
    <source>
        <strain evidence="38">SW</strain>
    </source>
</reference>
<dbReference type="InterPro" id="IPR027417">
    <property type="entry name" value="P-loop_NTPase"/>
</dbReference>
<feature type="domain" description="Peptidase C6" evidence="37">
    <location>
        <begin position="118"/>
        <end position="238"/>
    </location>
</feature>
<evidence type="ECO:0000256" key="5">
    <source>
        <dbReference type="ARBA" id="ARBA00022484"/>
    </source>
</evidence>
<dbReference type="GO" id="GO:0016818">
    <property type="term" value="F:hydrolase activity, acting on acid anhydrides, in phosphorus-containing anhydrides"/>
    <property type="evidence" value="ECO:0007669"/>
    <property type="project" value="InterPro"/>
</dbReference>
<keyword evidence="18" id="KW-0347">Helicase</keyword>
<dbReference type="Gene3D" id="3.30.70.270">
    <property type="match status" value="1"/>
</dbReference>
<comment type="function">
    <text evidence="24">Has RNA-binding and proteolytic activities.</text>
</comment>
<dbReference type="InterPro" id="IPR001592">
    <property type="entry name" value="Poty_coat"/>
</dbReference>
<dbReference type="Pfam" id="PF00863">
    <property type="entry name" value="Peptidase_C4"/>
    <property type="match status" value="1"/>
</dbReference>
<evidence type="ECO:0000313" key="39">
    <source>
        <dbReference type="Proteomes" id="UP000240759"/>
    </source>
</evidence>
<evidence type="ECO:0000256" key="23">
    <source>
        <dbReference type="ARBA" id="ARBA00023280"/>
    </source>
</evidence>
<feature type="domain" description="Peptidase C4" evidence="36">
    <location>
        <begin position="1465"/>
        <end position="1676"/>
    </location>
</feature>
<keyword evidence="16" id="KW-0547">Nucleotide-binding</keyword>
<evidence type="ECO:0000256" key="29">
    <source>
        <dbReference type="ARBA" id="ARBA00034108"/>
    </source>
</evidence>
<dbReference type="Pfam" id="PF00767">
    <property type="entry name" value="Poty_coat"/>
    <property type="match status" value="1"/>
</dbReference>
<comment type="function">
    <text evidence="25">An RNA-dependent RNA polymerase that plays an essential role in the virus replication.</text>
</comment>
<dbReference type="SUPFAM" id="SSF52540">
    <property type="entry name" value="P-loop containing nucleoside triphosphate hydrolases"/>
    <property type="match status" value="1"/>
</dbReference>
<keyword evidence="32" id="KW-1133">Transmembrane helix</keyword>
<keyword evidence="21" id="KW-0946">Virion</keyword>
<dbReference type="GO" id="GO:0006351">
    <property type="term" value="P:DNA-templated transcription"/>
    <property type="evidence" value="ECO:0007669"/>
    <property type="project" value="InterPro"/>
</dbReference>
<keyword evidence="7" id="KW-1139">Helical capsid protein</keyword>
<keyword evidence="8" id="KW-0191">Covalent protein-RNA linkage</keyword>
<dbReference type="Gene3D" id="2.40.10.10">
    <property type="entry name" value="Trypsin-like serine proteases"/>
    <property type="match status" value="1"/>
</dbReference>
<dbReference type="GO" id="GO:0004197">
    <property type="term" value="F:cysteine-type endopeptidase activity"/>
    <property type="evidence" value="ECO:0007669"/>
    <property type="project" value="InterPro"/>
</dbReference>
<dbReference type="InterPro" id="IPR001650">
    <property type="entry name" value="Helicase_C-like"/>
</dbReference>
<evidence type="ECO:0000256" key="28">
    <source>
        <dbReference type="ARBA" id="ARBA00034080"/>
    </source>
</evidence>
<evidence type="ECO:0000256" key="4">
    <source>
        <dbReference type="ARBA" id="ARBA00022463"/>
    </source>
</evidence>
<dbReference type="PANTHER" id="PTHR18934:SF91">
    <property type="entry name" value="PRE-MRNA-SPLICING FACTOR ATP-DEPENDENT RNA HELICASE PRP16"/>
    <property type="match status" value="1"/>
</dbReference>
<keyword evidence="12" id="KW-1090">Inhibition of host innate immune response by virus</keyword>
<evidence type="ECO:0000259" key="33">
    <source>
        <dbReference type="PROSITE" id="PS50507"/>
    </source>
</evidence>
<dbReference type="PROSITE" id="PS51744">
    <property type="entry name" value="HC_PRO_CPD"/>
    <property type="match status" value="1"/>
</dbReference>
<dbReference type="InterPro" id="IPR043502">
    <property type="entry name" value="DNA/RNA_pol_sf"/>
</dbReference>
<evidence type="ECO:0000256" key="11">
    <source>
        <dbReference type="ARBA" id="ARBA00022581"/>
    </source>
</evidence>
<dbReference type="InterPro" id="IPR043504">
    <property type="entry name" value="Peptidase_S1_PA_chymotrypsin"/>
</dbReference>
<comment type="catalytic activity">
    <reaction evidence="2">
        <text>Hydrolyzes a Gly-|-Gly bond at its own C-terminus, commonly in the sequence -Tyr-Xaa-Val-Gly-|-Gly, in the processing of the potyviral polyprotein.</text>
        <dbReference type="EC" id="3.4.22.45"/>
    </reaction>
</comment>
<dbReference type="PROSITE" id="PS51194">
    <property type="entry name" value="HELICASE_CTER"/>
    <property type="match status" value="1"/>
</dbReference>
<evidence type="ECO:0000256" key="31">
    <source>
        <dbReference type="PROSITE-ProRule" id="PRU01080"/>
    </source>
</evidence>
<keyword evidence="32" id="KW-0472">Membrane</keyword>
<dbReference type="InterPro" id="IPR001730">
    <property type="entry name" value="Potyv_NIa-pro_dom"/>
</dbReference>
<evidence type="ECO:0000256" key="20">
    <source>
        <dbReference type="ARBA" id="ARBA00022840"/>
    </source>
</evidence>
<dbReference type="GO" id="GO:0005524">
    <property type="term" value="F:ATP binding"/>
    <property type="evidence" value="ECO:0007669"/>
    <property type="project" value="UniProtKB-KW"/>
</dbReference>
<dbReference type="GO" id="GO:0003723">
    <property type="term" value="F:RNA binding"/>
    <property type="evidence" value="ECO:0007669"/>
    <property type="project" value="InterPro"/>
</dbReference>
<evidence type="ECO:0000256" key="22">
    <source>
        <dbReference type="ARBA" id="ARBA00022953"/>
    </source>
</evidence>
<dbReference type="SUPFAM" id="SSF56672">
    <property type="entry name" value="DNA/RNA polymerases"/>
    <property type="match status" value="1"/>
</dbReference>
<keyword evidence="6" id="KW-1036">Host cytoplasmic vesicle</keyword>
<dbReference type="GO" id="GO:0044161">
    <property type="term" value="C:host cell cytoplasmic vesicle"/>
    <property type="evidence" value="ECO:0007669"/>
    <property type="project" value="UniProtKB-SubCell"/>
</dbReference>
<dbReference type="KEGG" id="vg:37619917"/>
<dbReference type="Pfam" id="PF00680">
    <property type="entry name" value="RdRP_1"/>
    <property type="match status" value="1"/>
</dbReference>
<evidence type="ECO:0000256" key="24">
    <source>
        <dbReference type="ARBA" id="ARBA00029399"/>
    </source>
</evidence>
<comment type="function">
    <text evidence="26">Involved in aphid transmission, cell-to-cell and systemis movement, encapsidation of the viral RNA and in the regulation of viral RNA amplification.</text>
</comment>
<dbReference type="PROSITE" id="PS51436">
    <property type="entry name" value="POTYVIRUS_NIA_PRO"/>
    <property type="match status" value="1"/>
</dbReference>
<evidence type="ECO:0000256" key="14">
    <source>
        <dbReference type="ARBA" id="ARBA00022679"/>
    </source>
</evidence>
<dbReference type="Pfam" id="PF00851">
    <property type="entry name" value="Peptidase_C6"/>
    <property type="match status" value="1"/>
</dbReference>
<dbReference type="InterPro" id="IPR006935">
    <property type="entry name" value="Helicase/UvrB_N"/>
</dbReference>
<evidence type="ECO:0000256" key="7">
    <source>
        <dbReference type="ARBA" id="ARBA00022497"/>
    </source>
</evidence>
<evidence type="ECO:0000256" key="9">
    <source>
        <dbReference type="ARBA" id="ARBA00022553"/>
    </source>
</evidence>
<dbReference type="Proteomes" id="UP000240759">
    <property type="component" value="Segment"/>
</dbReference>
<keyword evidence="17" id="KW-0378">Hydrolase</keyword>
<dbReference type="InterPro" id="IPR042308">
    <property type="entry name" value="HC_PRO_CPD_sf"/>
</dbReference>
<keyword evidence="9" id="KW-0597">Phosphoprotein</keyword>
<evidence type="ECO:0000256" key="10">
    <source>
        <dbReference type="ARBA" id="ARBA00022561"/>
    </source>
</evidence>
<keyword evidence="20" id="KW-0067">ATP-binding</keyword>
<feature type="domain" description="RdRp catalytic" evidence="33">
    <location>
        <begin position="1956"/>
        <end position="2080"/>
    </location>
</feature>
<evidence type="ECO:0000256" key="18">
    <source>
        <dbReference type="ARBA" id="ARBA00022806"/>
    </source>
</evidence>
<dbReference type="CDD" id="cd23175">
    <property type="entry name" value="ps-ssRNAv_Potyviridae_RdRp"/>
    <property type="match status" value="1"/>
</dbReference>
<comment type="function">
    <text evidence="27">Has helicase activity. It may be involved in replication.</text>
</comment>
<protein>
    <submittedName>
        <fullName evidence="38">Polyprotein</fullName>
    </submittedName>
</protein>
<name>A0A1W6GVB0_9POTY</name>
<evidence type="ECO:0000256" key="3">
    <source>
        <dbReference type="ARBA" id="ARBA00004328"/>
    </source>
</evidence>
<dbReference type="InterPro" id="IPR013648">
    <property type="entry name" value="PP_Potyviridae"/>
</dbReference>
<reference evidence="38" key="2">
    <citation type="submission" date="2017-01" db="EMBL/GenBank/DDBJ databases">
        <authorList>
            <person name="Mah S.A."/>
            <person name="Swanson W.J."/>
            <person name="Moy G.W."/>
            <person name="Vacquier V.D."/>
        </authorList>
    </citation>
    <scope>NUCLEOTIDE SEQUENCE</scope>
    <source>
        <strain evidence="38">SW</strain>
    </source>
</reference>
<dbReference type="GO" id="GO:0019029">
    <property type="term" value="C:helical viral capsid"/>
    <property type="evidence" value="ECO:0007669"/>
    <property type="project" value="UniProtKB-KW"/>
</dbReference>
<dbReference type="PROSITE" id="PS50507">
    <property type="entry name" value="RDRP_SSRNA_POS"/>
    <property type="match status" value="1"/>
</dbReference>
<evidence type="ECO:0000259" key="34">
    <source>
        <dbReference type="PROSITE" id="PS51192"/>
    </source>
</evidence>
<evidence type="ECO:0000256" key="25">
    <source>
        <dbReference type="ARBA" id="ARBA00029404"/>
    </source>
</evidence>
<dbReference type="GeneID" id="37619917"/>
<evidence type="ECO:0000256" key="15">
    <source>
        <dbReference type="ARBA" id="ARBA00022695"/>
    </source>
</evidence>
<dbReference type="InterPro" id="IPR009003">
    <property type="entry name" value="Peptidase_S1_PA"/>
</dbReference>
<evidence type="ECO:0000256" key="16">
    <source>
        <dbReference type="ARBA" id="ARBA00022741"/>
    </source>
</evidence>
<dbReference type="GO" id="GO:0005198">
    <property type="term" value="F:structural molecule activity"/>
    <property type="evidence" value="ECO:0007669"/>
    <property type="project" value="InterPro"/>
</dbReference>
<dbReference type="InterPro" id="IPR007094">
    <property type="entry name" value="RNA-dir_pol_PSvirus"/>
</dbReference>
<keyword evidence="32" id="KW-0812">Transmembrane</keyword>
<keyword evidence="22" id="KW-0693">Viral RNA replication</keyword>
<dbReference type="GO" id="GO:0003968">
    <property type="term" value="F:RNA-directed RNA polymerase activity"/>
    <property type="evidence" value="ECO:0007669"/>
    <property type="project" value="UniProtKB-KW"/>
</dbReference>
<dbReference type="InterPro" id="IPR043128">
    <property type="entry name" value="Rev_trsase/Diguanyl_cyclase"/>
</dbReference>
<dbReference type="SMART" id="SM00487">
    <property type="entry name" value="DEXDc"/>
    <property type="match status" value="1"/>
</dbReference>
<evidence type="ECO:0000259" key="36">
    <source>
        <dbReference type="PROSITE" id="PS51436"/>
    </source>
</evidence>
<evidence type="ECO:0000256" key="12">
    <source>
        <dbReference type="ARBA" id="ARBA00022632"/>
    </source>
</evidence>
<feature type="transmembrane region" description="Helical" evidence="32">
    <location>
        <begin position="484"/>
        <end position="505"/>
    </location>
</feature>
<dbReference type="EMBL" id="KY491536">
    <property type="protein sequence ID" value="ARM19740.1"/>
    <property type="molecule type" value="Genomic_RNA"/>
</dbReference>
<dbReference type="GO" id="GO:0004386">
    <property type="term" value="F:helicase activity"/>
    <property type="evidence" value="ECO:0007669"/>
    <property type="project" value="UniProtKB-KW"/>
</dbReference>
<keyword evidence="4" id="KW-0941">Suppressor of RNA silencing</keyword>
<dbReference type="Gene3D" id="3.90.70.150">
    <property type="entry name" value="Helper component proteinase"/>
    <property type="match status" value="1"/>
</dbReference>
<keyword evidence="13" id="KW-0645">Protease</keyword>
<evidence type="ECO:0000256" key="8">
    <source>
        <dbReference type="ARBA" id="ARBA00022520"/>
    </source>
</evidence>
<evidence type="ECO:0000259" key="37">
    <source>
        <dbReference type="PROSITE" id="PS51744"/>
    </source>
</evidence>
<feature type="domain" description="Helicase ATP-binding" evidence="34">
    <location>
        <begin position="647"/>
        <end position="805"/>
    </location>
</feature>
<comment type="subcellular location">
    <subcellularLocation>
        <location evidence="29">Host cytoplasmic vesicle</location>
    </subcellularLocation>
    <subcellularLocation>
        <location evidence="3">Virion</location>
    </subcellularLocation>
</comment>
<dbReference type="InterPro" id="IPR001456">
    <property type="entry name" value="HC-pro"/>
</dbReference>
<feature type="active site" description="For helper component proteinase activity" evidence="31">
    <location>
        <position position="126"/>
    </location>
</feature>
<dbReference type="Pfam" id="PF00271">
    <property type="entry name" value="Helicase_C"/>
    <property type="match status" value="1"/>
</dbReference>